<dbReference type="AlphaFoldDB" id="A0A6A6NRY6"/>
<protein>
    <submittedName>
        <fullName evidence="2">Uncharacterized protein</fullName>
    </submittedName>
</protein>
<proteinExistence type="predicted"/>
<dbReference type="EMBL" id="MU001691">
    <property type="protein sequence ID" value="KAF2454496.1"/>
    <property type="molecule type" value="Genomic_DNA"/>
</dbReference>
<name>A0A6A6NRY6_9PEZI</name>
<gene>
    <name evidence="2" type="ORF">BDY21DRAFT_105455</name>
</gene>
<sequence>MVNQTSLPLFCLRGFSFSCPPGLKLGGRGRACRGLRTLLPSFLCFCCWYFGARRRDKGNRTMAGLVLVQRSLLVFLSLVMPLRFGKSSRRHAMLDSSFMRGSSGPRRLHGAGEDHPCERTRCGAHVPVINHALQSSKAELEPGSSAVSGKRQDPCPSARRQSF</sequence>
<dbReference type="Proteomes" id="UP000799766">
    <property type="component" value="Unassembled WGS sequence"/>
</dbReference>
<evidence type="ECO:0000313" key="2">
    <source>
        <dbReference type="EMBL" id="KAF2454496.1"/>
    </source>
</evidence>
<feature type="region of interest" description="Disordered" evidence="1">
    <location>
        <begin position="137"/>
        <end position="163"/>
    </location>
</feature>
<accession>A0A6A6NRY6</accession>
<evidence type="ECO:0000313" key="3">
    <source>
        <dbReference type="Proteomes" id="UP000799766"/>
    </source>
</evidence>
<evidence type="ECO:0000256" key="1">
    <source>
        <dbReference type="SAM" id="MobiDB-lite"/>
    </source>
</evidence>
<reference evidence="2" key="1">
    <citation type="journal article" date="2020" name="Stud. Mycol.">
        <title>101 Dothideomycetes genomes: a test case for predicting lifestyles and emergence of pathogens.</title>
        <authorList>
            <person name="Haridas S."/>
            <person name="Albert R."/>
            <person name="Binder M."/>
            <person name="Bloem J."/>
            <person name="Labutti K."/>
            <person name="Salamov A."/>
            <person name="Andreopoulos B."/>
            <person name="Baker S."/>
            <person name="Barry K."/>
            <person name="Bills G."/>
            <person name="Bluhm B."/>
            <person name="Cannon C."/>
            <person name="Castanera R."/>
            <person name="Culley D."/>
            <person name="Daum C."/>
            <person name="Ezra D."/>
            <person name="Gonzalez J."/>
            <person name="Henrissat B."/>
            <person name="Kuo A."/>
            <person name="Liang C."/>
            <person name="Lipzen A."/>
            <person name="Lutzoni F."/>
            <person name="Magnuson J."/>
            <person name="Mondo S."/>
            <person name="Nolan M."/>
            <person name="Ohm R."/>
            <person name="Pangilinan J."/>
            <person name="Park H.-J."/>
            <person name="Ramirez L."/>
            <person name="Alfaro M."/>
            <person name="Sun H."/>
            <person name="Tritt A."/>
            <person name="Yoshinaga Y."/>
            <person name="Zwiers L.-H."/>
            <person name="Turgeon B."/>
            <person name="Goodwin S."/>
            <person name="Spatafora J."/>
            <person name="Crous P."/>
            <person name="Grigoriev I."/>
        </authorList>
    </citation>
    <scope>NUCLEOTIDE SEQUENCE</scope>
    <source>
        <strain evidence="2">ATCC 16933</strain>
    </source>
</reference>
<organism evidence="2 3">
    <name type="scientific">Lineolata rhizophorae</name>
    <dbReference type="NCBI Taxonomy" id="578093"/>
    <lineage>
        <taxon>Eukaryota</taxon>
        <taxon>Fungi</taxon>
        <taxon>Dikarya</taxon>
        <taxon>Ascomycota</taxon>
        <taxon>Pezizomycotina</taxon>
        <taxon>Dothideomycetes</taxon>
        <taxon>Dothideomycetes incertae sedis</taxon>
        <taxon>Lineolatales</taxon>
        <taxon>Lineolataceae</taxon>
        <taxon>Lineolata</taxon>
    </lineage>
</organism>
<keyword evidence="3" id="KW-1185">Reference proteome</keyword>